<feature type="signal peptide" evidence="2">
    <location>
        <begin position="1"/>
        <end position="25"/>
    </location>
</feature>
<dbReference type="InterPro" id="IPR021323">
    <property type="entry name" value="DUF2927"/>
</dbReference>
<comment type="caution">
    <text evidence="3">The sequence shown here is derived from an EMBL/GenBank/DDBJ whole genome shotgun (WGS) entry which is preliminary data.</text>
</comment>
<dbReference type="Pfam" id="PF11150">
    <property type="entry name" value="DUF2927"/>
    <property type="match status" value="1"/>
</dbReference>
<evidence type="ECO:0000313" key="4">
    <source>
        <dbReference type="Proteomes" id="UP001597151"/>
    </source>
</evidence>
<dbReference type="EMBL" id="JBHTKR010000001">
    <property type="protein sequence ID" value="MFD1193209.1"/>
    <property type="molecule type" value="Genomic_DNA"/>
</dbReference>
<dbReference type="RefSeq" id="WP_380788251.1">
    <property type="nucleotide sequence ID" value="NZ_JBHTKR010000001.1"/>
</dbReference>
<name>A0ABW3T7P5_9RHOB</name>
<feature type="chain" id="PRO_5047422871" evidence="2">
    <location>
        <begin position="26"/>
        <end position="321"/>
    </location>
</feature>
<organism evidence="3 4">
    <name type="scientific">Seohaeicola saemankumensis</name>
    <dbReference type="NCBI Taxonomy" id="481181"/>
    <lineage>
        <taxon>Bacteria</taxon>
        <taxon>Pseudomonadati</taxon>
        <taxon>Pseudomonadota</taxon>
        <taxon>Alphaproteobacteria</taxon>
        <taxon>Rhodobacterales</taxon>
        <taxon>Roseobacteraceae</taxon>
        <taxon>Seohaeicola</taxon>
    </lineage>
</organism>
<proteinExistence type="predicted"/>
<dbReference type="PROSITE" id="PS51257">
    <property type="entry name" value="PROKAR_LIPOPROTEIN"/>
    <property type="match status" value="1"/>
</dbReference>
<gene>
    <name evidence="3" type="ORF">ACFQ3C_00820</name>
</gene>
<accession>A0ABW3T7P5</accession>
<evidence type="ECO:0000313" key="3">
    <source>
        <dbReference type="EMBL" id="MFD1193209.1"/>
    </source>
</evidence>
<protein>
    <submittedName>
        <fullName evidence="3">DUF2927 domain-containing protein</fullName>
    </submittedName>
</protein>
<evidence type="ECO:0000256" key="2">
    <source>
        <dbReference type="SAM" id="SignalP"/>
    </source>
</evidence>
<keyword evidence="4" id="KW-1185">Reference proteome</keyword>
<sequence>MRRVLGVKVAGFLAGIALLAGCDMATPPGAGGPAASPRPPLSDPDTDGTSPSAASLALAAYYGKLQADLLSQGLLRTDGGGRDAPFGARDLARNFEQITFFDEYERGAGLRASSGRPVPLRRWADPVRVNVEFGPSVPEDRQRADRSAVSAFAARLTGASGHPVTMDSARPNMHVLIYSEDDRALLPQRARALAPGISPGALSVFRSLPRQIHCFVMAFSGSGRQMHTYTQAIIVIRAEHPDLLRDSCVHEEMAQGLGLANDSPRARPSIFNDDDEFAHLTRHDALLLKMLYDRRLTPGMTLDQARPIIAQMAEELMGGPS</sequence>
<keyword evidence="2" id="KW-0732">Signal</keyword>
<feature type="region of interest" description="Disordered" evidence="1">
    <location>
        <begin position="29"/>
        <end position="51"/>
    </location>
</feature>
<dbReference type="Proteomes" id="UP001597151">
    <property type="component" value="Unassembled WGS sequence"/>
</dbReference>
<reference evidence="4" key="1">
    <citation type="journal article" date="2019" name="Int. J. Syst. Evol. Microbiol.">
        <title>The Global Catalogue of Microorganisms (GCM) 10K type strain sequencing project: providing services to taxonomists for standard genome sequencing and annotation.</title>
        <authorList>
            <consortium name="The Broad Institute Genomics Platform"/>
            <consortium name="The Broad Institute Genome Sequencing Center for Infectious Disease"/>
            <person name="Wu L."/>
            <person name="Ma J."/>
        </authorList>
    </citation>
    <scope>NUCLEOTIDE SEQUENCE [LARGE SCALE GENOMIC DNA]</scope>
    <source>
        <strain evidence="4">CCUG 55328</strain>
    </source>
</reference>
<evidence type="ECO:0000256" key="1">
    <source>
        <dbReference type="SAM" id="MobiDB-lite"/>
    </source>
</evidence>